<dbReference type="EMBL" id="AZHX01000627">
    <property type="protein sequence ID" value="ETX06698.1"/>
    <property type="molecule type" value="Genomic_DNA"/>
</dbReference>
<evidence type="ECO:0000256" key="2">
    <source>
        <dbReference type="ARBA" id="ARBA00023239"/>
    </source>
</evidence>
<keyword evidence="1" id="KW-0479">Metal-binding</keyword>
<sequence>MKPAILIAGHGSRDVEGTAEFHQLVELFAHRDASRIVECGFLEFAKPVIQDGIDRCVDRGADVVTVLPGMLMAAGHAKNDMPSEVHEARKRHPQVAFHYGRHLHLHANIVQLCTLKIAEVEAGAAPVDRQDTLLLAVGRGSSDPDANADVQKLARLLWEGMGFGWAAACYIGVTTPLLPEALARCHRMGFKRIIVFPFFLFTGILEKRIRRLTLEFATEHPDTEFLCADYLNAHPLLLDVFVERSEEAVQGSPNMNCELCKYRVQLPGFEEAVGQPQVGHHHHVRGIGQDDDGHGHHHHDHHHGHHHPHVGHDHT</sequence>
<evidence type="ECO:0000256" key="1">
    <source>
        <dbReference type="ARBA" id="ARBA00022723"/>
    </source>
</evidence>
<dbReference type="CDD" id="cd03416">
    <property type="entry name" value="CbiX_SirB_N"/>
    <property type="match status" value="1"/>
</dbReference>
<reference evidence="4 5" key="1">
    <citation type="journal article" date="2014" name="Nature">
        <title>An environmental bacterial taxon with a large and distinct metabolic repertoire.</title>
        <authorList>
            <person name="Wilson M.C."/>
            <person name="Mori T."/>
            <person name="Ruckert C."/>
            <person name="Uria A.R."/>
            <person name="Helf M.J."/>
            <person name="Takada K."/>
            <person name="Gernert C."/>
            <person name="Steffens U.A."/>
            <person name="Heycke N."/>
            <person name="Schmitt S."/>
            <person name="Rinke C."/>
            <person name="Helfrich E.J."/>
            <person name="Brachmann A.O."/>
            <person name="Gurgui C."/>
            <person name="Wakimoto T."/>
            <person name="Kracht M."/>
            <person name="Crusemann M."/>
            <person name="Hentschel U."/>
            <person name="Abe I."/>
            <person name="Matsunaga S."/>
            <person name="Kalinowski J."/>
            <person name="Takeyama H."/>
            <person name="Piel J."/>
        </authorList>
    </citation>
    <scope>NUCLEOTIDE SEQUENCE [LARGE SCALE GENOMIC DNA]</scope>
    <source>
        <strain evidence="5">TSY2</strain>
    </source>
</reference>
<gene>
    <name evidence="4" type="ORF">ETSY2_15580</name>
</gene>
<dbReference type="GO" id="GO:0016829">
    <property type="term" value="F:lyase activity"/>
    <property type="evidence" value="ECO:0007669"/>
    <property type="project" value="UniProtKB-KW"/>
</dbReference>
<dbReference type="AlphaFoldDB" id="W4M921"/>
<dbReference type="CDD" id="cd03414">
    <property type="entry name" value="CbiX_SirB_C"/>
    <property type="match status" value="1"/>
</dbReference>
<protein>
    <submittedName>
        <fullName evidence="4">Sirohydrochlorin cobaltochelatase</fullName>
    </submittedName>
</protein>
<keyword evidence="5" id="KW-1185">Reference proteome</keyword>
<dbReference type="PANTHER" id="PTHR33542:SF3">
    <property type="entry name" value="SIROHYDROCHLORIN FERROCHELATASE, CHLOROPLASTIC"/>
    <property type="match status" value="1"/>
</dbReference>
<dbReference type="Proteomes" id="UP000019140">
    <property type="component" value="Unassembled WGS sequence"/>
</dbReference>
<dbReference type="HOGENOM" id="CLU_056929_0_0_7"/>
<feature type="region of interest" description="Disordered" evidence="3">
    <location>
        <begin position="275"/>
        <end position="315"/>
    </location>
</feature>
<dbReference type="Pfam" id="PF01903">
    <property type="entry name" value="CbiX"/>
    <property type="match status" value="2"/>
</dbReference>
<evidence type="ECO:0000313" key="4">
    <source>
        <dbReference type="EMBL" id="ETX06698.1"/>
    </source>
</evidence>
<accession>W4M921</accession>
<feature type="compositionally biased region" description="Basic residues" evidence="3">
    <location>
        <begin position="295"/>
        <end position="309"/>
    </location>
</feature>
<evidence type="ECO:0000313" key="5">
    <source>
        <dbReference type="Proteomes" id="UP000019140"/>
    </source>
</evidence>
<dbReference type="InterPro" id="IPR002762">
    <property type="entry name" value="CbiX-like"/>
</dbReference>
<proteinExistence type="predicted"/>
<organism evidence="4 5">
    <name type="scientific">Candidatus Entotheonella gemina</name>
    <dbReference type="NCBI Taxonomy" id="1429439"/>
    <lineage>
        <taxon>Bacteria</taxon>
        <taxon>Pseudomonadati</taxon>
        <taxon>Nitrospinota/Tectimicrobiota group</taxon>
        <taxon>Candidatus Tectimicrobiota</taxon>
        <taxon>Candidatus Entotheonellia</taxon>
        <taxon>Candidatus Entotheonellales</taxon>
        <taxon>Candidatus Entotheonellaceae</taxon>
        <taxon>Candidatus Entotheonella</taxon>
    </lineage>
</organism>
<name>W4M921_9BACT</name>
<dbReference type="SUPFAM" id="SSF53800">
    <property type="entry name" value="Chelatase"/>
    <property type="match status" value="1"/>
</dbReference>
<keyword evidence="2" id="KW-0456">Lyase</keyword>
<dbReference type="Gene3D" id="3.40.50.1400">
    <property type="match status" value="2"/>
</dbReference>
<dbReference type="GO" id="GO:0046872">
    <property type="term" value="F:metal ion binding"/>
    <property type="evidence" value="ECO:0007669"/>
    <property type="project" value="UniProtKB-KW"/>
</dbReference>
<dbReference type="PANTHER" id="PTHR33542">
    <property type="entry name" value="SIROHYDROCHLORIN FERROCHELATASE, CHLOROPLASTIC"/>
    <property type="match status" value="1"/>
</dbReference>
<dbReference type="PATRIC" id="fig|1429439.4.peg.2649"/>
<evidence type="ECO:0000256" key="3">
    <source>
        <dbReference type="SAM" id="MobiDB-lite"/>
    </source>
</evidence>
<comment type="caution">
    <text evidence="4">The sequence shown here is derived from an EMBL/GenBank/DDBJ whole genome shotgun (WGS) entry which is preliminary data.</text>
</comment>
<dbReference type="InterPro" id="IPR050963">
    <property type="entry name" value="Sirohydro_Cobaltochel/CbiX"/>
</dbReference>